<protein>
    <recommendedName>
        <fullName evidence="4">Phosphatidylglycerol/phosphatidylinositol transfer protein</fullName>
    </recommendedName>
</protein>
<comment type="function">
    <text evidence="1">Catalyzes the intermembrane transfer of phosphatidylglycerol and phosphatidylinositol.</text>
</comment>
<name>A0AAE9WCK2_9SCHI</name>
<keyword evidence="6 8" id="KW-0732">Signal</keyword>
<dbReference type="Proteomes" id="UP001212411">
    <property type="component" value="Chromosome 2"/>
</dbReference>
<dbReference type="RefSeq" id="XP_056038012.1">
    <property type="nucleotide sequence ID" value="XM_056182317.1"/>
</dbReference>
<dbReference type="GeneID" id="80877006"/>
<dbReference type="InterPro" id="IPR039670">
    <property type="entry name" value="NPC2-like"/>
</dbReference>
<evidence type="ECO:0000256" key="4">
    <source>
        <dbReference type="ARBA" id="ARBA00016056"/>
    </source>
</evidence>
<dbReference type="PANTHER" id="PTHR11306">
    <property type="entry name" value="NIEMANN PICK TYPE C2 PROTEIN NPC2-RELATED"/>
    <property type="match status" value="1"/>
</dbReference>
<proteinExistence type="inferred from homology"/>
<accession>A0AAE9WCK2</accession>
<dbReference type="InterPro" id="IPR014756">
    <property type="entry name" value="Ig_E-set"/>
</dbReference>
<reference evidence="10 11" key="1">
    <citation type="journal article" date="2023" name="G3 (Bethesda)">
        <title>A high-quality reference genome for the fission yeast Schizosaccharomyces osmophilus.</title>
        <authorList>
            <person name="Jia G.S."/>
            <person name="Zhang W.C."/>
            <person name="Liang Y."/>
            <person name="Liu X.H."/>
            <person name="Rhind N."/>
            <person name="Pidoux A."/>
            <person name="Brysch-Herzberg M."/>
            <person name="Du L.L."/>
        </authorList>
    </citation>
    <scope>NUCLEOTIDE SEQUENCE [LARGE SCALE GENOMIC DNA]</scope>
    <source>
        <strain evidence="10 11">CBS 15793</strain>
    </source>
</reference>
<dbReference type="PANTHER" id="PTHR11306:SF0">
    <property type="entry name" value="PHOSPHATIDYLGLYCEROL_PHOSPHATIDYLINOSITOL TRANSFER PROTEIN"/>
    <property type="match status" value="1"/>
</dbReference>
<evidence type="ECO:0000313" key="10">
    <source>
        <dbReference type="EMBL" id="WBW73769.1"/>
    </source>
</evidence>
<evidence type="ECO:0000256" key="6">
    <source>
        <dbReference type="ARBA" id="ARBA00022729"/>
    </source>
</evidence>
<feature type="chain" id="PRO_5042131704" description="Phosphatidylglycerol/phosphatidylinositol transfer protein" evidence="8">
    <location>
        <begin position="20"/>
        <end position="185"/>
    </location>
</feature>
<keyword evidence="5" id="KW-0813">Transport</keyword>
<keyword evidence="11" id="KW-1185">Reference proteome</keyword>
<keyword evidence="7" id="KW-0445">Lipid transport</keyword>
<dbReference type="SMART" id="SM00737">
    <property type="entry name" value="ML"/>
    <property type="match status" value="1"/>
</dbReference>
<comment type="similarity">
    <text evidence="2">Belongs to the NPC2 family.</text>
</comment>
<sequence>MKFFGAICLLSCFPYFISASSWFSASKFNPVDEDLTVQGNKIPGANPASYCSDWDRESDHVTIDYINLLPNPPKAGKNLTIQGQVDVGTTVLNGSYVEIVVKYGFVPIVRERLDICEQAYELADVECPVEAGVIKKEATISLPWAIPPGRYYVVAKAYNANDEQLTCVSATVSFSHFGFQLIDQD</sequence>
<dbReference type="CDD" id="cd00917">
    <property type="entry name" value="PG-PI_TP"/>
    <property type="match status" value="1"/>
</dbReference>
<evidence type="ECO:0000256" key="3">
    <source>
        <dbReference type="ARBA" id="ARBA00011245"/>
    </source>
</evidence>
<evidence type="ECO:0000256" key="1">
    <source>
        <dbReference type="ARBA" id="ARBA00002053"/>
    </source>
</evidence>
<dbReference type="SUPFAM" id="SSF81296">
    <property type="entry name" value="E set domains"/>
    <property type="match status" value="1"/>
</dbReference>
<comment type="subunit">
    <text evidence="3">Monomer.</text>
</comment>
<dbReference type="InterPro" id="IPR033917">
    <property type="entry name" value="ML_PG-PI_TP"/>
</dbReference>
<dbReference type="AlphaFoldDB" id="A0AAE9WCK2"/>
<dbReference type="EMBL" id="CP115612">
    <property type="protein sequence ID" value="WBW73769.1"/>
    <property type="molecule type" value="Genomic_DNA"/>
</dbReference>
<dbReference type="InterPro" id="IPR003172">
    <property type="entry name" value="ML_dom"/>
</dbReference>
<dbReference type="Gene3D" id="2.60.40.770">
    <property type="match status" value="1"/>
</dbReference>
<dbReference type="Pfam" id="PF02221">
    <property type="entry name" value="E1_DerP2_DerF2"/>
    <property type="match status" value="1"/>
</dbReference>
<evidence type="ECO:0000256" key="5">
    <source>
        <dbReference type="ARBA" id="ARBA00022448"/>
    </source>
</evidence>
<feature type="domain" description="MD-2-related lipid-recognition" evidence="9">
    <location>
        <begin position="48"/>
        <end position="172"/>
    </location>
</feature>
<feature type="signal peptide" evidence="8">
    <location>
        <begin position="1"/>
        <end position="19"/>
    </location>
</feature>
<dbReference type="GO" id="GO:0032934">
    <property type="term" value="F:sterol binding"/>
    <property type="evidence" value="ECO:0007669"/>
    <property type="project" value="InterPro"/>
</dbReference>
<evidence type="ECO:0000259" key="9">
    <source>
        <dbReference type="SMART" id="SM00737"/>
    </source>
</evidence>
<organism evidence="10 11">
    <name type="scientific">Schizosaccharomyces osmophilus</name>
    <dbReference type="NCBI Taxonomy" id="2545709"/>
    <lineage>
        <taxon>Eukaryota</taxon>
        <taxon>Fungi</taxon>
        <taxon>Dikarya</taxon>
        <taxon>Ascomycota</taxon>
        <taxon>Taphrinomycotina</taxon>
        <taxon>Schizosaccharomycetes</taxon>
        <taxon>Schizosaccharomycetales</taxon>
        <taxon>Schizosaccharomycetaceae</taxon>
        <taxon>Schizosaccharomyces</taxon>
    </lineage>
</organism>
<evidence type="ECO:0000256" key="2">
    <source>
        <dbReference type="ARBA" id="ARBA00006370"/>
    </source>
</evidence>
<evidence type="ECO:0000256" key="7">
    <source>
        <dbReference type="ARBA" id="ARBA00023055"/>
    </source>
</evidence>
<evidence type="ECO:0000313" key="11">
    <source>
        <dbReference type="Proteomes" id="UP001212411"/>
    </source>
</evidence>
<dbReference type="KEGG" id="som:SOMG_03527"/>
<dbReference type="GO" id="GO:0032366">
    <property type="term" value="P:intracellular sterol transport"/>
    <property type="evidence" value="ECO:0007669"/>
    <property type="project" value="InterPro"/>
</dbReference>
<gene>
    <name evidence="10" type="primary">npc2</name>
    <name evidence="10" type="ORF">SOMG_03527</name>
</gene>
<evidence type="ECO:0000256" key="8">
    <source>
        <dbReference type="SAM" id="SignalP"/>
    </source>
</evidence>